<sequence>RGGEVTHIKIQNTGDFYDLYGGEKFATLSELILFYTDNPEKLREKNGQVIELKYALNSTDPTSERWFHGNMPGKEAEVMMQDKGEDGSFLVRESQSKPGDYVLTVR</sequence>
<dbReference type="PROSITE" id="PS50001">
    <property type="entry name" value="SH2"/>
    <property type="match status" value="1"/>
</dbReference>
<dbReference type="PANTHER" id="PTHR46559:SF3">
    <property type="entry name" value="TYROSINE-PROTEIN PHOSPHATASE NON-RECEPTOR TYPE"/>
    <property type="match status" value="1"/>
</dbReference>
<keyword evidence="1" id="KW-0727">SH2 domain</keyword>
<organism evidence="3 4">
    <name type="scientific">Porites evermanni</name>
    <dbReference type="NCBI Taxonomy" id="104178"/>
    <lineage>
        <taxon>Eukaryota</taxon>
        <taxon>Metazoa</taxon>
        <taxon>Cnidaria</taxon>
        <taxon>Anthozoa</taxon>
        <taxon>Hexacorallia</taxon>
        <taxon>Scleractinia</taxon>
        <taxon>Fungiina</taxon>
        <taxon>Poritidae</taxon>
        <taxon>Porites</taxon>
    </lineage>
</organism>
<evidence type="ECO:0000256" key="1">
    <source>
        <dbReference type="PROSITE-ProRule" id="PRU00191"/>
    </source>
</evidence>
<proteinExistence type="predicted"/>
<accession>A0ABN8PHV5</accession>
<protein>
    <recommendedName>
        <fullName evidence="2">SH2 domain-containing protein</fullName>
    </recommendedName>
</protein>
<reference evidence="3 4" key="1">
    <citation type="submission" date="2022-05" db="EMBL/GenBank/DDBJ databases">
        <authorList>
            <consortium name="Genoscope - CEA"/>
            <person name="William W."/>
        </authorList>
    </citation>
    <scope>NUCLEOTIDE SEQUENCE [LARGE SCALE GENOMIC DNA]</scope>
</reference>
<comment type="caution">
    <text evidence="3">The sequence shown here is derived from an EMBL/GenBank/DDBJ whole genome shotgun (WGS) entry which is preliminary data.</text>
</comment>
<dbReference type="Gene3D" id="3.30.505.10">
    <property type="entry name" value="SH2 domain"/>
    <property type="match status" value="2"/>
</dbReference>
<feature type="non-terminal residue" evidence="3">
    <location>
        <position position="1"/>
    </location>
</feature>
<dbReference type="PANTHER" id="PTHR46559">
    <property type="entry name" value="TYROSINE-PROTEIN PHOSPHATASE NON-RECEPTOR TYPE 11"/>
    <property type="match status" value="1"/>
</dbReference>
<dbReference type="SUPFAM" id="SSF55550">
    <property type="entry name" value="SH2 domain"/>
    <property type="match status" value="2"/>
</dbReference>
<dbReference type="InterPro" id="IPR000980">
    <property type="entry name" value="SH2"/>
</dbReference>
<dbReference type="InterPro" id="IPR036860">
    <property type="entry name" value="SH2_dom_sf"/>
</dbReference>
<evidence type="ECO:0000313" key="4">
    <source>
        <dbReference type="Proteomes" id="UP001159427"/>
    </source>
</evidence>
<dbReference type="PRINTS" id="PR00401">
    <property type="entry name" value="SH2DOMAIN"/>
</dbReference>
<evidence type="ECO:0000313" key="3">
    <source>
        <dbReference type="EMBL" id="CAH3141890.1"/>
    </source>
</evidence>
<keyword evidence="4" id="KW-1185">Reference proteome</keyword>
<dbReference type="Proteomes" id="UP001159427">
    <property type="component" value="Unassembled WGS sequence"/>
</dbReference>
<feature type="domain" description="SH2" evidence="2">
    <location>
        <begin position="66"/>
        <end position="106"/>
    </location>
</feature>
<gene>
    <name evidence="3" type="ORF">PEVE_00042308</name>
</gene>
<dbReference type="Pfam" id="PF00017">
    <property type="entry name" value="SH2"/>
    <property type="match status" value="2"/>
</dbReference>
<name>A0ABN8PHV5_9CNID</name>
<dbReference type="EMBL" id="CALNXI010000825">
    <property type="protein sequence ID" value="CAH3141890.1"/>
    <property type="molecule type" value="Genomic_DNA"/>
</dbReference>
<evidence type="ECO:0000259" key="2">
    <source>
        <dbReference type="PROSITE" id="PS50001"/>
    </source>
</evidence>